<dbReference type="Gene3D" id="1.25.40.10">
    <property type="entry name" value="Tetratricopeptide repeat domain"/>
    <property type="match status" value="1"/>
</dbReference>
<dbReference type="PANTHER" id="PTHR47868:SF2">
    <property type="entry name" value="OS05G0457700 PROTEIN"/>
    <property type="match status" value="1"/>
</dbReference>
<organism evidence="1 2">
    <name type="scientific">Asparagus officinalis</name>
    <name type="common">Garden asparagus</name>
    <dbReference type="NCBI Taxonomy" id="4686"/>
    <lineage>
        <taxon>Eukaryota</taxon>
        <taxon>Viridiplantae</taxon>
        <taxon>Streptophyta</taxon>
        <taxon>Embryophyta</taxon>
        <taxon>Tracheophyta</taxon>
        <taxon>Spermatophyta</taxon>
        <taxon>Magnoliopsida</taxon>
        <taxon>Liliopsida</taxon>
        <taxon>Asparagales</taxon>
        <taxon>Asparagaceae</taxon>
        <taxon>Asparagoideae</taxon>
        <taxon>Asparagus</taxon>
    </lineage>
</organism>
<accession>A0A5P1EFB0</accession>
<dbReference type="GO" id="GO:0010073">
    <property type="term" value="P:meristem maintenance"/>
    <property type="evidence" value="ECO:0007669"/>
    <property type="project" value="EnsemblPlants"/>
</dbReference>
<dbReference type="OrthoDB" id="1892356at2759"/>
<name>A0A5P1EFB0_ASPOF</name>
<dbReference type="EMBL" id="CM007387">
    <property type="protein sequence ID" value="ONK64578.1"/>
    <property type="molecule type" value="Genomic_DNA"/>
</dbReference>
<evidence type="ECO:0000313" key="2">
    <source>
        <dbReference type="Proteomes" id="UP000243459"/>
    </source>
</evidence>
<dbReference type="OMA" id="AWEATMG"/>
<dbReference type="Proteomes" id="UP000243459">
    <property type="component" value="Chromosome 7"/>
</dbReference>
<dbReference type="GO" id="GO:1901703">
    <property type="term" value="P:protein localization involved in auxin polar transport"/>
    <property type="evidence" value="ECO:0007669"/>
    <property type="project" value="EnsemblPlants"/>
</dbReference>
<protein>
    <recommendedName>
        <fullName evidence="3">MalT-like TPR region domain-containing protein</fullName>
    </recommendedName>
</protein>
<reference evidence="2" key="1">
    <citation type="journal article" date="2017" name="Nat. Commun.">
        <title>The asparagus genome sheds light on the origin and evolution of a young Y chromosome.</title>
        <authorList>
            <person name="Harkess A."/>
            <person name="Zhou J."/>
            <person name="Xu C."/>
            <person name="Bowers J.E."/>
            <person name="Van der Hulst R."/>
            <person name="Ayyampalayam S."/>
            <person name="Mercati F."/>
            <person name="Riccardi P."/>
            <person name="McKain M.R."/>
            <person name="Kakrana A."/>
            <person name="Tang H."/>
            <person name="Ray J."/>
            <person name="Groenendijk J."/>
            <person name="Arikit S."/>
            <person name="Mathioni S.M."/>
            <person name="Nakano M."/>
            <person name="Shan H."/>
            <person name="Telgmann-Rauber A."/>
            <person name="Kanno A."/>
            <person name="Yue Z."/>
            <person name="Chen H."/>
            <person name="Li W."/>
            <person name="Chen Y."/>
            <person name="Xu X."/>
            <person name="Zhang Y."/>
            <person name="Luo S."/>
            <person name="Chen H."/>
            <person name="Gao J."/>
            <person name="Mao Z."/>
            <person name="Pires J.C."/>
            <person name="Luo M."/>
            <person name="Kudrna D."/>
            <person name="Wing R.A."/>
            <person name="Meyers B.C."/>
            <person name="Yi K."/>
            <person name="Kong H."/>
            <person name="Lavrijsen P."/>
            <person name="Sunseri F."/>
            <person name="Falavigna A."/>
            <person name="Ye Y."/>
            <person name="Leebens-Mack J.H."/>
            <person name="Chen G."/>
        </authorList>
    </citation>
    <scope>NUCLEOTIDE SEQUENCE [LARGE SCALE GENOMIC DNA]</scope>
    <source>
        <strain evidence="2">cv. DH0086</strain>
    </source>
</reference>
<dbReference type="InterPro" id="IPR011990">
    <property type="entry name" value="TPR-like_helical_dom_sf"/>
</dbReference>
<evidence type="ECO:0008006" key="3">
    <source>
        <dbReference type="Google" id="ProtNLM"/>
    </source>
</evidence>
<sequence>MFQFALRRAATGTGSLASRFYTTGSRSDAPHHERVARQMIRYALGHARSQKSGESYAQAMMILEQGRSNLEGGGDTENARELFMLAMSTLLYERGEIGDALEKLQMVRQSERASHTLKVAAAEGLVGLNLEAGEDSTSSALADDCLQLLSNSEGIVKLRAKAVKGLVHLALGELKSAETFFDGCQDCSLEDHKDQMGNASLSNGVFLHATGNFSEAKNIYDRLIHVFELEDIAESSYLASANMVPGEVLLGATCALGQLLSQSGKFGEAEDILTKALTKAEEHFGPMHPKVGVVLTCIATMFKHKAKLEASSAILIQEGLYRKAIELLKAPALDSEAANKQVARGDIVALARGGYADVLCIQQNRKAEGERMRNWAEATWKNRRLSLAQALEFSEPTQAAVIDTRICRVV</sequence>
<proteinExistence type="predicted"/>
<dbReference type="AlphaFoldDB" id="A0A5P1EFB0"/>
<dbReference type="GO" id="GO:0005739">
    <property type="term" value="C:mitochondrion"/>
    <property type="evidence" value="ECO:0007669"/>
    <property type="project" value="EnsemblPlants"/>
</dbReference>
<dbReference type="Gramene" id="ONK64578">
    <property type="protein sequence ID" value="ONK64578"/>
    <property type="gene ID" value="A4U43_C07F27560"/>
</dbReference>
<dbReference type="PANTHER" id="PTHR47868">
    <property type="entry name" value="OS05G0457700 PROTEIN"/>
    <property type="match status" value="1"/>
</dbReference>
<gene>
    <name evidence="1" type="ORF">A4U43_C07F27560</name>
</gene>
<dbReference type="SUPFAM" id="SSF48452">
    <property type="entry name" value="TPR-like"/>
    <property type="match status" value="1"/>
</dbReference>
<evidence type="ECO:0000313" key="1">
    <source>
        <dbReference type="EMBL" id="ONK64578.1"/>
    </source>
</evidence>
<keyword evidence="2" id="KW-1185">Reference proteome</keyword>
<dbReference type="Pfam" id="PF13374">
    <property type="entry name" value="TPR_10"/>
    <property type="match status" value="1"/>
</dbReference>